<keyword evidence="2" id="KW-1185">Reference proteome</keyword>
<reference evidence="1 2" key="1">
    <citation type="submission" date="2024-01" db="EMBL/GenBank/DDBJ databases">
        <title>The genomes of 5 underutilized Papilionoideae crops provide insights into root nodulation and disease resistanc.</title>
        <authorList>
            <person name="Jiang F."/>
        </authorList>
    </citation>
    <scope>NUCLEOTIDE SEQUENCE [LARGE SCALE GENOMIC DNA]</scope>
    <source>
        <strain evidence="1">JINMINGXINNONG_FW02</strain>
        <tissue evidence="1">Leaves</tissue>
    </source>
</reference>
<dbReference type="EMBL" id="JAYMYR010000007">
    <property type="protein sequence ID" value="KAK7352903.1"/>
    <property type="molecule type" value="Genomic_DNA"/>
</dbReference>
<sequence length="160" mass="18142">MGEESDPRWEGRAVVELADTTAEVAWTVLEDFCSIHKWISLDTCYQLEGILGKPGLIRYCASTIVDDVEKTSTVKWAKEKLLAIDPVQRCLTYEVVENNMGFKSYVATFKVLSMKGDGCKIEWEFVCDPVQGWSLQDLESYVESSLQLMKKNIELAYKAP</sequence>
<proteinExistence type="predicted"/>
<dbReference type="FunFam" id="3.30.530.20:FF:000064">
    <property type="entry name" value="Lachrymatory-factor synthase"/>
    <property type="match status" value="1"/>
</dbReference>
<dbReference type="Proteomes" id="UP001374584">
    <property type="component" value="Unassembled WGS sequence"/>
</dbReference>
<comment type="caution">
    <text evidence="1">The sequence shown here is derived from an EMBL/GenBank/DDBJ whole genome shotgun (WGS) entry which is preliminary data.</text>
</comment>
<evidence type="ECO:0000313" key="1">
    <source>
        <dbReference type="EMBL" id="KAK7352903.1"/>
    </source>
</evidence>
<dbReference type="InterPro" id="IPR023393">
    <property type="entry name" value="START-like_dom_sf"/>
</dbReference>
<evidence type="ECO:0000313" key="2">
    <source>
        <dbReference type="Proteomes" id="UP001374584"/>
    </source>
</evidence>
<dbReference type="InterPro" id="IPR019587">
    <property type="entry name" value="Polyketide_cyclase/dehydratase"/>
</dbReference>
<protein>
    <recommendedName>
        <fullName evidence="3">Lachrymatory-factor synthase</fullName>
    </recommendedName>
</protein>
<dbReference type="InterPro" id="IPR053249">
    <property type="entry name" value="LFS"/>
</dbReference>
<evidence type="ECO:0008006" key="3">
    <source>
        <dbReference type="Google" id="ProtNLM"/>
    </source>
</evidence>
<accession>A0AAN9MJ08</accession>
<dbReference type="CDD" id="cd07821">
    <property type="entry name" value="PYR_PYL_RCAR_like"/>
    <property type="match status" value="1"/>
</dbReference>
<dbReference type="SUPFAM" id="SSF55961">
    <property type="entry name" value="Bet v1-like"/>
    <property type="match status" value="1"/>
</dbReference>
<name>A0AAN9MJ08_PHACN</name>
<dbReference type="Gene3D" id="3.30.530.20">
    <property type="match status" value="1"/>
</dbReference>
<organism evidence="1 2">
    <name type="scientific">Phaseolus coccineus</name>
    <name type="common">Scarlet runner bean</name>
    <name type="synonym">Phaseolus multiflorus</name>
    <dbReference type="NCBI Taxonomy" id="3886"/>
    <lineage>
        <taxon>Eukaryota</taxon>
        <taxon>Viridiplantae</taxon>
        <taxon>Streptophyta</taxon>
        <taxon>Embryophyta</taxon>
        <taxon>Tracheophyta</taxon>
        <taxon>Spermatophyta</taxon>
        <taxon>Magnoliopsida</taxon>
        <taxon>eudicotyledons</taxon>
        <taxon>Gunneridae</taxon>
        <taxon>Pentapetalae</taxon>
        <taxon>rosids</taxon>
        <taxon>fabids</taxon>
        <taxon>Fabales</taxon>
        <taxon>Fabaceae</taxon>
        <taxon>Papilionoideae</taxon>
        <taxon>50 kb inversion clade</taxon>
        <taxon>NPAAA clade</taxon>
        <taxon>indigoferoid/millettioid clade</taxon>
        <taxon>Phaseoleae</taxon>
        <taxon>Phaseolus</taxon>
    </lineage>
</organism>
<dbReference type="PANTHER" id="PTHR33789">
    <property type="entry name" value="LACHRYMATORY-FACTOR SYNTHASE"/>
    <property type="match status" value="1"/>
</dbReference>
<dbReference type="Pfam" id="PF10604">
    <property type="entry name" value="Polyketide_cyc2"/>
    <property type="match status" value="1"/>
</dbReference>
<dbReference type="GO" id="GO:0004864">
    <property type="term" value="F:protein phosphatase inhibitor activity"/>
    <property type="evidence" value="ECO:0007669"/>
    <property type="project" value="UniProtKB-ARBA"/>
</dbReference>
<gene>
    <name evidence="1" type="ORF">VNO80_18334</name>
</gene>
<dbReference type="PANTHER" id="PTHR33789:SF11">
    <property type="entry name" value="OS05G0202300 PROTEIN"/>
    <property type="match status" value="1"/>
</dbReference>
<dbReference type="AlphaFoldDB" id="A0AAN9MJ08"/>